<evidence type="ECO:0000256" key="2">
    <source>
        <dbReference type="SAM" id="Phobius"/>
    </source>
</evidence>
<reference evidence="3" key="1">
    <citation type="journal article" date="2021" name="Genome Biol. Evol.">
        <title>A High-Quality Reference Genome for a Parasitic Bivalve with Doubly Uniparental Inheritance (Bivalvia: Unionida).</title>
        <authorList>
            <person name="Smith C.H."/>
        </authorList>
    </citation>
    <scope>NUCLEOTIDE SEQUENCE</scope>
    <source>
        <strain evidence="3">CHS0354</strain>
    </source>
</reference>
<dbReference type="EMBL" id="JAEAOA010001023">
    <property type="protein sequence ID" value="KAK3612204.1"/>
    <property type="molecule type" value="Genomic_DNA"/>
</dbReference>
<evidence type="ECO:0000313" key="3">
    <source>
        <dbReference type="EMBL" id="KAK3612204.1"/>
    </source>
</evidence>
<evidence type="ECO:0000256" key="1">
    <source>
        <dbReference type="SAM" id="MobiDB-lite"/>
    </source>
</evidence>
<keyword evidence="2" id="KW-0472">Membrane</keyword>
<sequence>MMIGACLLILSGCMPYLIRFGYAIGYPAALPYGGVGSYGYGGDGGTSFSPLLLLLALPLLFGFGGGAGGTDTVIVSEDTRTRITNILIRRSTLTGTDLAAYKEQIAFCTAANKDQAGCTLLGATCSWIANDERTQGDQHEEGEKIPPWNELGEDLGP</sequence>
<proteinExistence type="predicted"/>
<reference evidence="3" key="2">
    <citation type="journal article" date="2021" name="Genome Biol. Evol.">
        <title>Developing a high-quality reference genome for a parasitic bivalve with doubly uniparental inheritance (Bivalvia: Unionida).</title>
        <authorList>
            <person name="Smith C.H."/>
        </authorList>
    </citation>
    <scope>NUCLEOTIDE SEQUENCE</scope>
    <source>
        <strain evidence="3">CHS0354</strain>
        <tissue evidence="3">Mantle</tissue>
    </source>
</reference>
<feature type="transmembrane region" description="Helical" evidence="2">
    <location>
        <begin position="47"/>
        <end position="67"/>
    </location>
</feature>
<name>A0AAE0TKS6_9BIVA</name>
<feature type="compositionally biased region" description="Basic and acidic residues" evidence="1">
    <location>
        <begin position="134"/>
        <end position="144"/>
    </location>
</feature>
<accession>A0AAE0TKS6</accession>
<keyword evidence="2" id="KW-1133">Transmembrane helix</keyword>
<dbReference type="Proteomes" id="UP001195483">
    <property type="component" value="Unassembled WGS sequence"/>
</dbReference>
<reference evidence="3" key="3">
    <citation type="submission" date="2023-05" db="EMBL/GenBank/DDBJ databases">
        <authorList>
            <person name="Smith C.H."/>
        </authorList>
    </citation>
    <scope>NUCLEOTIDE SEQUENCE</scope>
    <source>
        <strain evidence="3">CHS0354</strain>
        <tissue evidence="3">Mantle</tissue>
    </source>
</reference>
<organism evidence="3 4">
    <name type="scientific">Potamilus streckersoni</name>
    <dbReference type="NCBI Taxonomy" id="2493646"/>
    <lineage>
        <taxon>Eukaryota</taxon>
        <taxon>Metazoa</taxon>
        <taxon>Spiralia</taxon>
        <taxon>Lophotrochozoa</taxon>
        <taxon>Mollusca</taxon>
        <taxon>Bivalvia</taxon>
        <taxon>Autobranchia</taxon>
        <taxon>Heteroconchia</taxon>
        <taxon>Palaeoheterodonta</taxon>
        <taxon>Unionida</taxon>
        <taxon>Unionoidea</taxon>
        <taxon>Unionidae</taxon>
        <taxon>Ambleminae</taxon>
        <taxon>Lampsilini</taxon>
        <taxon>Potamilus</taxon>
    </lineage>
</organism>
<keyword evidence="4" id="KW-1185">Reference proteome</keyword>
<evidence type="ECO:0000313" key="4">
    <source>
        <dbReference type="Proteomes" id="UP001195483"/>
    </source>
</evidence>
<feature type="region of interest" description="Disordered" evidence="1">
    <location>
        <begin position="134"/>
        <end position="157"/>
    </location>
</feature>
<gene>
    <name evidence="3" type="ORF">CHS0354_016592</name>
</gene>
<keyword evidence="2" id="KW-0812">Transmembrane</keyword>
<dbReference type="AlphaFoldDB" id="A0AAE0TKS6"/>
<comment type="caution">
    <text evidence="3">The sequence shown here is derived from an EMBL/GenBank/DDBJ whole genome shotgun (WGS) entry which is preliminary data.</text>
</comment>
<protein>
    <submittedName>
        <fullName evidence="3">Uncharacterized protein</fullName>
    </submittedName>
</protein>